<dbReference type="InterPro" id="IPR006860">
    <property type="entry name" value="FecR"/>
</dbReference>
<proteinExistence type="predicted"/>
<dbReference type="KEGG" id="tpi:TREPR_2296"/>
<evidence type="ECO:0000313" key="2">
    <source>
        <dbReference type="EMBL" id="AEF85403.1"/>
    </source>
</evidence>
<reference evidence="3" key="1">
    <citation type="submission" date="2009-12" db="EMBL/GenBank/DDBJ databases">
        <title>Complete sequence of Treponema primitia strain ZAS-2.</title>
        <authorList>
            <person name="Tetu S.G."/>
            <person name="Matson E."/>
            <person name="Ren Q."/>
            <person name="Seshadri R."/>
            <person name="Elbourne L."/>
            <person name="Hassan K.A."/>
            <person name="Durkin A."/>
            <person name="Radune D."/>
            <person name="Mohamoud Y."/>
            <person name="Shay R."/>
            <person name="Jin S."/>
            <person name="Zhang X."/>
            <person name="Lucey K."/>
            <person name="Ballor N.R."/>
            <person name="Ottesen E."/>
            <person name="Rosenthal R."/>
            <person name="Allen A."/>
            <person name="Leadbetter J.R."/>
            <person name="Paulsen I.T."/>
        </authorList>
    </citation>
    <scope>NUCLEOTIDE SEQUENCE [LARGE SCALE GENOMIC DNA]</scope>
    <source>
        <strain evidence="3">ATCC BAA-887 / DSM 12427 / ZAS-2</strain>
    </source>
</reference>
<dbReference type="Proteomes" id="UP000009223">
    <property type="component" value="Chromosome"/>
</dbReference>
<dbReference type="Pfam" id="PF04773">
    <property type="entry name" value="FecR"/>
    <property type="match status" value="1"/>
</dbReference>
<reference evidence="2 3" key="2">
    <citation type="journal article" date="2011" name="ISME J.">
        <title>RNA-seq reveals cooperative metabolic interactions between two termite-gut spirochete species in co-culture.</title>
        <authorList>
            <person name="Rosenthal A.Z."/>
            <person name="Matson E.G."/>
            <person name="Eldar A."/>
            <person name="Leadbetter J.R."/>
        </authorList>
    </citation>
    <scope>NUCLEOTIDE SEQUENCE [LARGE SCALE GENOMIC DNA]</scope>
    <source>
        <strain evidence="3">ATCC BAA-887 / DSM 12427 / ZAS-2</strain>
    </source>
</reference>
<dbReference type="AlphaFoldDB" id="F5YI09"/>
<dbReference type="PANTHER" id="PTHR38731:SF1">
    <property type="entry name" value="FECR PROTEIN DOMAIN-CONTAINING PROTEIN"/>
    <property type="match status" value="1"/>
</dbReference>
<dbReference type="eggNOG" id="COG4254">
    <property type="taxonomic scope" value="Bacteria"/>
</dbReference>
<gene>
    <name evidence="2" type="ordered locus">TREPR_2296</name>
</gene>
<dbReference type="STRING" id="545694.TREPR_2296"/>
<organism evidence="2 3">
    <name type="scientific">Treponema primitia (strain ATCC BAA-887 / DSM 12427 / ZAS-2)</name>
    <dbReference type="NCBI Taxonomy" id="545694"/>
    <lineage>
        <taxon>Bacteria</taxon>
        <taxon>Pseudomonadati</taxon>
        <taxon>Spirochaetota</taxon>
        <taxon>Spirochaetia</taxon>
        <taxon>Spirochaetales</taxon>
        <taxon>Treponemataceae</taxon>
        <taxon>Treponema</taxon>
    </lineage>
</organism>
<accession>F5YI09</accession>
<dbReference type="RefSeq" id="WP_015707906.1">
    <property type="nucleotide sequence ID" value="NC_015578.1"/>
</dbReference>
<dbReference type="EMBL" id="CP001843">
    <property type="protein sequence ID" value="AEF85403.1"/>
    <property type="molecule type" value="Genomic_DNA"/>
</dbReference>
<keyword evidence="3" id="KW-1185">Reference proteome</keyword>
<protein>
    <recommendedName>
        <fullName evidence="1">FecR protein domain-containing protein</fullName>
    </recommendedName>
</protein>
<sequence>MMVCKKEILLLLALIGIGFPGHNLSIFAQENAFIREITGDVTLKLPNESAWTPAAAGDTLTKNTLISTGFKSSALIALGNSTLTIRPLTRLSLEEIILNQDNETVSLNLQTGRVRADVAPPSGGKTDFTVRSPSVTASVRGTSFEMDTMNLHVDNGRVQYSLANGRKVFVTRRGNSYFDEANNRVVSPFEAAAQSLTPSLPIASDSGASNGDRAPIIGNNASTLDGDFRVGFEWD</sequence>
<evidence type="ECO:0000313" key="3">
    <source>
        <dbReference type="Proteomes" id="UP000009223"/>
    </source>
</evidence>
<evidence type="ECO:0000259" key="1">
    <source>
        <dbReference type="Pfam" id="PF04773"/>
    </source>
</evidence>
<dbReference type="PANTHER" id="PTHR38731">
    <property type="entry name" value="LIPL45-RELATED LIPOPROTEIN-RELATED"/>
    <property type="match status" value="1"/>
</dbReference>
<dbReference type="HOGENOM" id="CLU_092443_0_0_12"/>
<dbReference type="Gene3D" id="2.60.120.1440">
    <property type="match status" value="1"/>
</dbReference>
<name>F5YI09_TREPZ</name>
<feature type="domain" description="FecR protein" evidence="1">
    <location>
        <begin position="66"/>
        <end position="159"/>
    </location>
</feature>